<dbReference type="AlphaFoldDB" id="A0AAV6VU66"/>
<gene>
    <name evidence="1" type="ORF">JTE90_003681</name>
</gene>
<keyword evidence="2" id="KW-1185">Reference proteome</keyword>
<evidence type="ECO:0000313" key="1">
    <source>
        <dbReference type="EMBL" id="KAG8199254.1"/>
    </source>
</evidence>
<sequence length="116" mass="13216">MVAFSLAEMLHLVSHSTFPEFCGALIREITGKRAERGKLLNFQPLNWAQCEPVFTQRCRWPTGVSHSRGRGVGIPLFRSFTPVVTWRQVTSGRYADSPDSNVALDYFRKRSVHFSD</sequence>
<dbReference type="Proteomes" id="UP000827092">
    <property type="component" value="Unassembled WGS sequence"/>
</dbReference>
<reference evidence="1 2" key="1">
    <citation type="journal article" date="2022" name="Nat. Ecol. Evol.">
        <title>A masculinizing supergene underlies an exaggerated male reproductive morph in a spider.</title>
        <authorList>
            <person name="Hendrickx F."/>
            <person name="De Corte Z."/>
            <person name="Sonet G."/>
            <person name="Van Belleghem S.M."/>
            <person name="Kostlbacher S."/>
            <person name="Vangestel C."/>
        </authorList>
    </citation>
    <scope>NUCLEOTIDE SEQUENCE [LARGE SCALE GENOMIC DNA]</scope>
    <source>
        <strain evidence="1">W744_W776</strain>
    </source>
</reference>
<comment type="caution">
    <text evidence="1">The sequence shown here is derived from an EMBL/GenBank/DDBJ whole genome shotgun (WGS) entry which is preliminary data.</text>
</comment>
<dbReference type="EMBL" id="JAFNEN010000029">
    <property type="protein sequence ID" value="KAG8199254.1"/>
    <property type="molecule type" value="Genomic_DNA"/>
</dbReference>
<proteinExistence type="predicted"/>
<accession>A0AAV6VU66</accession>
<evidence type="ECO:0000313" key="2">
    <source>
        <dbReference type="Proteomes" id="UP000827092"/>
    </source>
</evidence>
<name>A0AAV6VU66_9ARAC</name>
<organism evidence="1 2">
    <name type="scientific">Oedothorax gibbosus</name>
    <dbReference type="NCBI Taxonomy" id="931172"/>
    <lineage>
        <taxon>Eukaryota</taxon>
        <taxon>Metazoa</taxon>
        <taxon>Ecdysozoa</taxon>
        <taxon>Arthropoda</taxon>
        <taxon>Chelicerata</taxon>
        <taxon>Arachnida</taxon>
        <taxon>Araneae</taxon>
        <taxon>Araneomorphae</taxon>
        <taxon>Entelegynae</taxon>
        <taxon>Araneoidea</taxon>
        <taxon>Linyphiidae</taxon>
        <taxon>Erigoninae</taxon>
        <taxon>Oedothorax</taxon>
    </lineage>
</organism>
<protein>
    <submittedName>
        <fullName evidence="1">Uncharacterized protein</fullName>
    </submittedName>
</protein>